<dbReference type="RefSeq" id="WP_177132244.1">
    <property type="nucleotide sequence ID" value="NZ_VYGV01000001.1"/>
</dbReference>
<evidence type="ECO:0000313" key="5">
    <source>
        <dbReference type="EMBL" id="NWF43778.1"/>
    </source>
</evidence>
<organism evidence="5 6">
    <name type="scientific">Hydrogenophaga aromaticivorans</name>
    <dbReference type="NCBI Taxonomy" id="2610898"/>
    <lineage>
        <taxon>Bacteria</taxon>
        <taxon>Pseudomonadati</taxon>
        <taxon>Pseudomonadota</taxon>
        <taxon>Betaproteobacteria</taxon>
        <taxon>Burkholderiales</taxon>
        <taxon>Comamonadaceae</taxon>
        <taxon>Hydrogenophaga</taxon>
    </lineage>
</organism>
<proteinExistence type="predicted"/>
<evidence type="ECO:0000256" key="1">
    <source>
        <dbReference type="ARBA" id="ARBA00023015"/>
    </source>
</evidence>
<dbReference type="GO" id="GO:0003700">
    <property type="term" value="F:DNA-binding transcription factor activity"/>
    <property type="evidence" value="ECO:0007669"/>
    <property type="project" value="TreeGrafter"/>
</dbReference>
<dbReference type="InterPro" id="IPR014710">
    <property type="entry name" value="RmlC-like_jellyroll"/>
</dbReference>
<sequence length="232" mass="24668">MNLLHNGLVAQLPPTDQGLLLRRCEPVELKAGEILSAPGAASGHVYFLLSGASVALVVRNGGGSGLAVGLAGREGAVGLQFALGLGAGHFTLLVQSSGAAFRADGAVLQRLSDRRLGMLRTFAGYLWVFSQEVAELAASAQVQDIPARLARWILLSQARTHQTELQLTHAHLADMLGVRRAGITLAARNLKDRGLVDYRRGRIQILNFEGLATVAHAQQGTRGDLLEDNELV</sequence>
<dbReference type="InterPro" id="IPR012318">
    <property type="entry name" value="HTH_CRP"/>
</dbReference>
<feature type="domain" description="HTH crp-type" evidence="4">
    <location>
        <begin position="143"/>
        <end position="209"/>
    </location>
</feature>
<evidence type="ECO:0000256" key="3">
    <source>
        <dbReference type="ARBA" id="ARBA00023163"/>
    </source>
</evidence>
<dbReference type="CDD" id="cd00038">
    <property type="entry name" value="CAP_ED"/>
    <property type="match status" value="1"/>
</dbReference>
<evidence type="ECO:0000259" key="4">
    <source>
        <dbReference type="PROSITE" id="PS51063"/>
    </source>
</evidence>
<keyword evidence="6" id="KW-1185">Reference proteome</keyword>
<dbReference type="SUPFAM" id="SSF51206">
    <property type="entry name" value="cAMP-binding domain-like"/>
    <property type="match status" value="1"/>
</dbReference>
<keyword evidence="2" id="KW-0238">DNA-binding</keyword>
<dbReference type="Pfam" id="PF13545">
    <property type="entry name" value="HTH_Crp_2"/>
    <property type="match status" value="1"/>
</dbReference>
<dbReference type="InterPro" id="IPR036388">
    <property type="entry name" value="WH-like_DNA-bd_sf"/>
</dbReference>
<evidence type="ECO:0000256" key="2">
    <source>
        <dbReference type="ARBA" id="ARBA00023125"/>
    </source>
</evidence>
<dbReference type="GO" id="GO:0003677">
    <property type="term" value="F:DNA binding"/>
    <property type="evidence" value="ECO:0007669"/>
    <property type="project" value="UniProtKB-KW"/>
</dbReference>
<dbReference type="InterPro" id="IPR050397">
    <property type="entry name" value="Env_Response_Regulators"/>
</dbReference>
<dbReference type="PANTHER" id="PTHR24567">
    <property type="entry name" value="CRP FAMILY TRANSCRIPTIONAL REGULATORY PROTEIN"/>
    <property type="match status" value="1"/>
</dbReference>
<dbReference type="PANTHER" id="PTHR24567:SF74">
    <property type="entry name" value="HTH-TYPE TRANSCRIPTIONAL REGULATOR ARCR"/>
    <property type="match status" value="1"/>
</dbReference>
<evidence type="ECO:0000313" key="6">
    <source>
        <dbReference type="Proteomes" id="UP000545507"/>
    </source>
</evidence>
<dbReference type="SUPFAM" id="SSF46785">
    <property type="entry name" value="Winged helix' DNA-binding domain"/>
    <property type="match status" value="1"/>
</dbReference>
<reference evidence="5 6" key="1">
    <citation type="submission" date="2019-09" db="EMBL/GenBank/DDBJ databases">
        <title>Hydrogenophaga aromatica sp. nov., isolated from a para-xylene-degrading enrichment culture.</title>
        <authorList>
            <person name="Tancsics A."/>
            <person name="Banerjee S."/>
        </authorList>
    </citation>
    <scope>NUCLEOTIDE SEQUENCE [LARGE SCALE GENOMIC DNA]</scope>
    <source>
        <strain evidence="5 6">D2P1</strain>
    </source>
</reference>
<gene>
    <name evidence="5" type="ORF">F3K02_00660</name>
</gene>
<dbReference type="GO" id="GO:0005829">
    <property type="term" value="C:cytosol"/>
    <property type="evidence" value="ECO:0007669"/>
    <property type="project" value="TreeGrafter"/>
</dbReference>
<dbReference type="InterPro" id="IPR000595">
    <property type="entry name" value="cNMP-bd_dom"/>
</dbReference>
<dbReference type="AlphaFoldDB" id="A0A7Y8GSZ0"/>
<dbReference type="PROSITE" id="PS51063">
    <property type="entry name" value="HTH_CRP_2"/>
    <property type="match status" value="1"/>
</dbReference>
<dbReference type="EMBL" id="VYGV01000001">
    <property type="protein sequence ID" value="NWF43778.1"/>
    <property type="molecule type" value="Genomic_DNA"/>
</dbReference>
<name>A0A7Y8GSZ0_9BURK</name>
<dbReference type="InterPro" id="IPR036390">
    <property type="entry name" value="WH_DNA-bd_sf"/>
</dbReference>
<comment type="caution">
    <text evidence="5">The sequence shown here is derived from an EMBL/GenBank/DDBJ whole genome shotgun (WGS) entry which is preliminary data.</text>
</comment>
<dbReference type="Proteomes" id="UP000545507">
    <property type="component" value="Unassembled WGS sequence"/>
</dbReference>
<dbReference type="Gene3D" id="2.60.120.10">
    <property type="entry name" value="Jelly Rolls"/>
    <property type="match status" value="1"/>
</dbReference>
<dbReference type="Gene3D" id="1.10.10.10">
    <property type="entry name" value="Winged helix-like DNA-binding domain superfamily/Winged helix DNA-binding domain"/>
    <property type="match status" value="1"/>
</dbReference>
<protein>
    <submittedName>
        <fullName evidence="5">Crp/Fnr family transcriptional regulator</fullName>
    </submittedName>
</protein>
<keyword evidence="1" id="KW-0805">Transcription regulation</keyword>
<accession>A0A7Y8GSZ0</accession>
<keyword evidence="3" id="KW-0804">Transcription</keyword>
<dbReference type="InterPro" id="IPR018490">
    <property type="entry name" value="cNMP-bd_dom_sf"/>
</dbReference>